<feature type="transmembrane region" description="Helical" evidence="1">
    <location>
        <begin position="7"/>
        <end position="27"/>
    </location>
</feature>
<dbReference type="AlphaFoldDB" id="A0A0R2MJ80"/>
<keyword evidence="3" id="KW-0121">Carboxypeptidase</keyword>
<keyword evidence="1" id="KW-0472">Membrane</keyword>
<dbReference type="EMBL" id="JQCL01000037">
    <property type="protein sequence ID" value="KRO13777.1"/>
    <property type="molecule type" value="Genomic_DNA"/>
</dbReference>
<organism evidence="3 4">
    <name type="scientific">Lactiplantibacillus xiangfangensis</name>
    <dbReference type="NCBI Taxonomy" id="942150"/>
    <lineage>
        <taxon>Bacteria</taxon>
        <taxon>Bacillati</taxon>
        <taxon>Bacillota</taxon>
        <taxon>Bacilli</taxon>
        <taxon>Lactobacillales</taxon>
        <taxon>Lactobacillaceae</taxon>
        <taxon>Lactiplantibacillus</taxon>
    </lineage>
</organism>
<dbReference type="PATRIC" id="fig|942150.3.peg.2094"/>
<evidence type="ECO:0000313" key="4">
    <source>
        <dbReference type="Proteomes" id="UP000051783"/>
    </source>
</evidence>
<dbReference type="Gene3D" id="3.40.710.10">
    <property type="entry name" value="DD-peptidase/beta-lactamase superfamily"/>
    <property type="match status" value="2"/>
</dbReference>
<accession>A0A0R2MJ80</accession>
<evidence type="ECO:0000259" key="2">
    <source>
        <dbReference type="Pfam" id="PF00144"/>
    </source>
</evidence>
<dbReference type="InterPro" id="IPR012338">
    <property type="entry name" value="Beta-lactam/transpept-like"/>
</dbReference>
<reference evidence="3 4" key="1">
    <citation type="journal article" date="2015" name="Genome Announc.">
        <title>Expanding the biotechnology potential of lactobacilli through comparative genomics of 213 strains and associated genera.</title>
        <authorList>
            <person name="Sun Z."/>
            <person name="Harris H.M."/>
            <person name="McCann A."/>
            <person name="Guo C."/>
            <person name="Argimon S."/>
            <person name="Zhang W."/>
            <person name="Yang X."/>
            <person name="Jeffery I.B."/>
            <person name="Cooney J.C."/>
            <person name="Kagawa T.F."/>
            <person name="Liu W."/>
            <person name="Song Y."/>
            <person name="Salvetti E."/>
            <person name="Wrobel A."/>
            <person name="Rasinkangas P."/>
            <person name="Parkhill J."/>
            <person name="Rea M.C."/>
            <person name="O'Sullivan O."/>
            <person name="Ritari J."/>
            <person name="Douillard F.P."/>
            <person name="Paul Ross R."/>
            <person name="Yang R."/>
            <person name="Briner A.E."/>
            <person name="Felis G.E."/>
            <person name="de Vos W.M."/>
            <person name="Barrangou R."/>
            <person name="Klaenhammer T.R."/>
            <person name="Caufield P.W."/>
            <person name="Cui Y."/>
            <person name="Zhang H."/>
            <person name="O'Toole P.W."/>
        </authorList>
    </citation>
    <scope>NUCLEOTIDE SEQUENCE [LARGE SCALE GENOMIC DNA]</scope>
    <source>
        <strain evidence="3 4">LMG 26013</strain>
    </source>
</reference>
<proteinExistence type="predicted"/>
<name>A0A0R2MJ80_9LACO</name>
<comment type="caution">
    <text evidence="3">The sequence shown here is derived from an EMBL/GenBank/DDBJ whole genome shotgun (WGS) entry which is preliminary data.</text>
</comment>
<evidence type="ECO:0000256" key="1">
    <source>
        <dbReference type="SAM" id="Phobius"/>
    </source>
</evidence>
<dbReference type="InterPro" id="IPR050491">
    <property type="entry name" value="AmpC-like"/>
</dbReference>
<feature type="domain" description="Beta-lactamase-related" evidence="2">
    <location>
        <begin position="73"/>
        <end position="253"/>
    </location>
</feature>
<dbReference type="InterPro" id="IPR001466">
    <property type="entry name" value="Beta-lactam-related"/>
</dbReference>
<dbReference type="PANTHER" id="PTHR46825">
    <property type="entry name" value="D-ALANYL-D-ALANINE-CARBOXYPEPTIDASE/ENDOPEPTIDASE AMPH"/>
    <property type="match status" value="1"/>
</dbReference>
<keyword evidence="3" id="KW-0645">Protease</keyword>
<gene>
    <name evidence="3" type="ORF">IV64_GL002017</name>
</gene>
<dbReference type="RefSeq" id="WP_057705786.1">
    <property type="nucleotide sequence ID" value="NZ_JQCL01000037.1"/>
</dbReference>
<keyword evidence="3" id="KW-0378">Hydrolase</keyword>
<dbReference type="PANTHER" id="PTHR46825:SF9">
    <property type="entry name" value="BETA-LACTAMASE-RELATED DOMAIN-CONTAINING PROTEIN"/>
    <property type="match status" value="1"/>
</dbReference>
<keyword evidence="1" id="KW-1133">Transmembrane helix</keyword>
<evidence type="ECO:0000313" key="3">
    <source>
        <dbReference type="EMBL" id="KRO13777.1"/>
    </source>
</evidence>
<sequence length="370" mass="42117">MRSKKTIWQLILLVILVCATIVLVFLGNQIFDSIKSHPRVTPSSEKVNLETTLSQGTNLNVNKIDSKKQASLEKLVEDLNEDKFFGAYLAVKNEKLVLATRFGVANAKIGNVFRLNSPFVIGDLQTLYNNAMLLKLVQDSKIDLDEDVRSYLPELKMERKITVRDLLFNKVSVFVKSKYLNEFETPDFLRKIKKSNSKDSVLANDFIKGKIISKVDNMTYADAFESLITEKMGLTNSRVITSNSLWTNDVLSYKYMIENKLPVQKDEIDIKTIQNSNYTIRMSLSDLALSTNKMLKSSYLNKKMAKLYKKSMPSSYKQSNGYLLSTSKSGQYIKIKTDSSGKNMLIVASNFPNKKMLLNTLLKRLQVIVY</sequence>
<keyword evidence="1" id="KW-0812">Transmembrane</keyword>
<protein>
    <submittedName>
        <fullName evidence="3">Serine-type d-ala-d-ala carboxypeptidase</fullName>
    </submittedName>
</protein>
<dbReference type="GO" id="GO:0004180">
    <property type="term" value="F:carboxypeptidase activity"/>
    <property type="evidence" value="ECO:0007669"/>
    <property type="project" value="UniProtKB-KW"/>
</dbReference>
<dbReference type="Pfam" id="PF00144">
    <property type="entry name" value="Beta-lactamase"/>
    <property type="match status" value="1"/>
</dbReference>
<dbReference type="SUPFAM" id="SSF56601">
    <property type="entry name" value="beta-lactamase/transpeptidase-like"/>
    <property type="match status" value="1"/>
</dbReference>
<dbReference type="Proteomes" id="UP000051783">
    <property type="component" value="Unassembled WGS sequence"/>
</dbReference>
<keyword evidence="4" id="KW-1185">Reference proteome</keyword>
<dbReference type="STRING" id="942150.IV64_GL002017"/>